<keyword evidence="2" id="KW-1185">Reference proteome</keyword>
<reference evidence="2" key="2">
    <citation type="journal article" date="2017" name="Nat. Plants">
        <title>The Aegilops tauschii genome reveals multiple impacts of transposons.</title>
        <authorList>
            <person name="Zhao G."/>
            <person name="Zou C."/>
            <person name="Li K."/>
            <person name="Wang K."/>
            <person name="Li T."/>
            <person name="Gao L."/>
            <person name="Zhang X."/>
            <person name="Wang H."/>
            <person name="Yang Z."/>
            <person name="Liu X."/>
            <person name="Jiang W."/>
            <person name="Mao L."/>
            <person name="Kong X."/>
            <person name="Jiao Y."/>
            <person name="Jia J."/>
        </authorList>
    </citation>
    <scope>NUCLEOTIDE SEQUENCE [LARGE SCALE GENOMIC DNA]</scope>
    <source>
        <strain evidence="2">cv. AL8/78</strain>
    </source>
</reference>
<proteinExistence type="predicted"/>
<protein>
    <submittedName>
        <fullName evidence="1">Uncharacterized protein</fullName>
    </submittedName>
</protein>
<reference evidence="1" key="5">
    <citation type="journal article" date="2021" name="G3 (Bethesda)">
        <title>Aegilops tauschii genome assembly Aet v5.0 features greater sequence contiguity and improved annotation.</title>
        <authorList>
            <person name="Wang L."/>
            <person name="Zhu T."/>
            <person name="Rodriguez J.C."/>
            <person name="Deal K.R."/>
            <person name="Dubcovsky J."/>
            <person name="McGuire P.E."/>
            <person name="Lux T."/>
            <person name="Spannagl M."/>
            <person name="Mayer K.F.X."/>
            <person name="Baldrich P."/>
            <person name="Meyers B.C."/>
            <person name="Huo N."/>
            <person name="Gu Y.Q."/>
            <person name="Zhou H."/>
            <person name="Devos K.M."/>
            <person name="Bennetzen J.L."/>
            <person name="Unver T."/>
            <person name="Budak H."/>
            <person name="Gulick P.J."/>
            <person name="Galiba G."/>
            <person name="Kalapos B."/>
            <person name="Nelson D.R."/>
            <person name="Li P."/>
            <person name="You F.M."/>
            <person name="Luo M.C."/>
            <person name="Dvorak J."/>
        </authorList>
    </citation>
    <scope>NUCLEOTIDE SEQUENCE [LARGE SCALE GENOMIC DNA]</scope>
    <source>
        <strain evidence="1">cv. AL8/78</strain>
    </source>
</reference>
<reference evidence="1" key="4">
    <citation type="submission" date="2019-03" db="UniProtKB">
        <authorList>
            <consortium name="EnsemblPlants"/>
        </authorList>
    </citation>
    <scope>IDENTIFICATION</scope>
</reference>
<dbReference type="Proteomes" id="UP000015105">
    <property type="component" value="Chromosome 1D"/>
</dbReference>
<dbReference type="EnsemblPlants" id="AET1Gv20650600.8">
    <property type="protein sequence ID" value="AET1Gv20650600.8"/>
    <property type="gene ID" value="AET1Gv20650600"/>
</dbReference>
<reference evidence="1" key="3">
    <citation type="journal article" date="2017" name="Nature">
        <title>Genome sequence of the progenitor of the wheat D genome Aegilops tauschii.</title>
        <authorList>
            <person name="Luo M.C."/>
            <person name="Gu Y.Q."/>
            <person name="Puiu D."/>
            <person name="Wang H."/>
            <person name="Twardziok S.O."/>
            <person name="Deal K.R."/>
            <person name="Huo N."/>
            <person name="Zhu T."/>
            <person name="Wang L."/>
            <person name="Wang Y."/>
            <person name="McGuire P.E."/>
            <person name="Liu S."/>
            <person name="Long H."/>
            <person name="Ramasamy R.K."/>
            <person name="Rodriguez J.C."/>
            <person name="Van S.L."/>
            <person name="Yuan L."/>
            <person name="Wang Z."/>
            <person name="Xia Z."/>
            <person name="Xiao L."/>
            <person name="Anderson O.D."/>
            <person name="Ouyang S."/>
            <person name="Liang Y."/>
            <person name="Zimin A.V."/>
            <person name="Pertea G."/>
            <person name="Qi P."/>
            <person name="Bennetzen J.L."/>
            <person name="Dai X."/>
            <person name="Dawson M.W."/>
            <person name="Muller H.G."/>
            <person name="Kugler K."/>
            <person name="Rivarola-Duarte L."/>
            <person name="Spannagl M."/>
            <person name="Mayer K.F.X."/>
            <person name="Lu F.H."/>
            <person name="Bevan M.W."/>
            <person name="Leroy P."/>
            <person name="Li P."/>
            <person name="You F.M."/>
            <person name="Sun Q."/>
            <person name="Liu Z."/>
            <person name="Lyons E."/>
            <person name="Wicker T."/>
            <person name="Salzberg S.L."/>
            <person name="Devos K.M."/>
            <person name="Dvorak J."/>
        </authorList>
    </citation>
    <scope>NUCLEOTIDE SEQUENCE [LARGE SCALE GENOMIC DNA]</scope>
    <source>
        <strain evidence="1">cv. AL8/78</strain>
    </source>
</reference>
<evidence type="ECO:0000313" key="2">
    <source>
        <dbReference type="Proteomes" id="UP000015105"/>
    </source>
</evidence>
<accession>A0A452Z6R2</accession>
<reference evidence="2" key="1">
    <citation type="journal article" date="2014" name="Science">
        <title>Ancient hybridizations among the ancestral genomes of bread wheat.</title>
        <authorList>
            <consortium name="International Wheat Genome Sequencing Consortium,"/>
            <person name="Marcussen T."/>
            <person name="Sandve S.R."/>
            <person name="Heier L."/>
            <person name="Spannagl M."/>
            <person name="Pfeifer M."/>
            <person name="Jakobsen K.S."/>
            <person name="Wulff B.B."/>
            <person name="Steuernagel B."/>
            <person name="Mayer K.F."/>
            <person name="Olsen O.A."/>
        </authorList>
    </citation>
    <scope>NUCLEOTIDE SEQUENCE [LARGE SCALE GENOMIC DNA]</scope>
    <source>
        <strain evidence="2">cv. AL8/78</strain>
    </source>
</reference>
<evidence type="ECO:0000313" key="1">
    <source>
        <dbReference type="EnsemblPlants" id="AET1Gv20650600.8"/>
    </source>
</evidence>
<name>A0A452Z6R2_AEGTS</name>
<dbReference type="AlphaFoldDB" id="A0A452Z6R2"/>
<organism evidence="1 2">
    <name type="scientific">Aegilops tauschii subsp. strangulata</name>
    <name type="common">Goatgrass</name>
    <dbReference type="NCBI Taxonomy" id="200361"/>
    <lineage>
        <taxon>Eukaryota</taxon>
        <taxon>Viridiplantae</taxon>
        <taxon>Streptophyta</taxon>
        <taxon>Embryophyta</taxon>
        <taxon>Tracheophyta</taxon>
        <taxon>Spermatophyta</taxon>
        <taxon>Magnoliopsida</taxon>
        <taxon>Liliopsida</taxon>
        <taxon>Poales</taxon>
        <taxon>Poaceae</taxon>
        <taxon>BOP clade</taxon>
        <taxon>Pooideae</taxon>
        <taxon>Triticodae</taxon>
        <taxon>Triticeae</taxon>
        <taxon>Triticinae</taxon>
        <taxon>Aegilops</taxon>
    </lineage>
</organism>
<sequence length="47" mass="5484">MSNTTFFCGSSELVQLDRTIGVYWFKKSRTSGAWNRIVRTFFFVLSV</sequence>
<dbReference type="Gramene" id="AET1Gv20650600.8">
    <property type="protein sequence ID" value="AET1Gv20650600.8"/>
    <property type="gene ID" value="AET1Gv20650600"/>
</dbReference>